<gene>
    <name evidence="10" type="ORF">SO694_00027318</name>
</gene>
<evidence type="ECO:0000256" key="3">
    <source>
        <dbReference type="ARBA" id="ARBA00022771"/>
    </source>
</evidence>
<dbReference type="PROSITE" id="PS50089">
    <property type="entry name" value="ZF_RING_2"/>
    <property type="match status" value="1"/>
</dbReference>
<evidence type="ECO:0000256" key="2">
    <source>
        <dbReference type="ARBA" id="ARBA00022737"/>
    </source>
</evidence>
<dbReference type="SUPFAM" id="SSF57850">
    <property type="entry name" value="RING/U-box"/>
    <property type="match status" value="1"/>
</dbReference>
<dbReference type="PANTHER" id="PTHR45188:SF2">
    <property type="entry name" value="DNAJ HOMOLOG SUBFAMILY C MEMBER 7"/>
    <property type="match status" value="1"/>
</dbReference>
<dbReference type="InterPro" id="IPR001623">
    <property type="entry name" value="DnaJ_domain"/>
</dbReference>
<keyword evidence="11" id="KW-1185">Reference proteome</keyword>
<feature type="domain" description="J" evidence="8">
    <location>
        <begin position="557"/>
        <end position="627"/>
    </location>
</feature>
<dbReference type="SMART" id="SM00028">
    <property type="entry name" value="TPR"/>
    <property type="match status" value="5"/>
</dbReference>
<dbReference type="Proteomes" id="UP001363151">
    <property type="component" value="Unassembled WGS sequence"/>
</dbReference>
<dbReference type="InterPro" id="IPR001841">
    <property type="entry name" value="Znf_RING"/>
</dbReference>
<dbReference type="PANTHER" id="PTHR45188">
    <property type="entry name" value="DNAJ PROTEIN P58IPK HOMOLOG"/>
    <property type="match status" value="1"/>
</dbReference>
<keyword evidence="4" id="KW-0802">TPR repeat</keyword>
<protein>
    <submittedName>
        <fullName evidence="10">Uncharacterized protein</fullName>
    </submittedName>
</protein>
<evidence type="ECO:0000256" key="6">
    <source>
        <dbReference type="PROSITE-ProRule" id="PRU00175"/>
    </source>
</evidence>
<keyword evidence="1" id="KW-0479">Metal-binding</keyword>
<dbReference type="PRINTS" id="PR00625">
    <property type="entry name" value="JDOMAIN"/>
</dbReference>
<proteinExistence type="predicted"/>
<evidence type="ECO:0000256" key="5">
    <source>
        <dbReference type="ARBA" id="ARBA00022833"/>
    </source>
</evidence>
<dbReference type="SMART" id="SM00271">
    <property type="entry name" value="DnaJ"/>
    <property type="match status" value="1"/>
</dbReference>
<dbReference type="Gene3D" id="1.25.40.10">
    <property type="entry name" value="Tetratricopeptide repeat domain"/>
    <property type="match status" value="3"/>
</dbReference>
<dbReference type="InterPro" id="IPR017907">
    <property type="entry name" value="Znf_RING_CS"/>
</dbReference>
<dbReference type="InterPro" id="IPR019734">
    <property type="entry name" value="TPR_rpt"/>
</dbReference>
<dbReference type="InterPro" id="IPR036869">
    <property type="entry name" value="J_dom_sf"/>
</dbReference>
<dbReference type="Pfam" id="PF00097">
    <property type="entry name" value="zf-C3HC4"/>
    <property type="match status" value="1"/>
</dbReference>
<dbReference type="EMBL" id="JBBJCI010000226">
    <property type="protein sequence ID" value="KAK7239149.1"/>
    <property type="molecule type" value="Genomic_DNA"/>
</dbReference>
<keyword evidence="5" id="KW-0862">Zinc</keyword>
<evidence type="ECO:0000313" key="10">
    <source>
        <dbReference type="EMBL" id="KAK7239149.1"/>
    </source>
</evidence>
<dbReference type="SUPFAM" id="SSF48452">
    <property type="entry name" value="TPR-like"/>
    <property type="match status" value="3"/>
</dbReference>
<dbReference type="PROSITE" id="PS00518">
    <property type="entry name" value="ZF_RING_1"/>
    <property type="match status" value="1"/>
</dbReference>
<sequence>MGIGLDNILSDKGHFSDFVCPICQEVAEGATILGCSHVFCAFCIGEFQERQLKQGVAAACPVCRQGDVAGARPLAEANPLAGRIYNRVQCRCPLADQGCAWTGDLINLQGHLTNSSEHLDLKAAAGAATPDASGFVARWVGGAEKPPAEETAEAAAARLQRTADALKEQADQKYQIKAYGAASEIYGKAIAVCPDVATYRSNRGACHFMVGAYEACVQDCDAALARDATLVSAACRRARACVELGLTDEARSGLEAAKAAASEACAARGGGAALVAALKKLDGELERVAAVAAAVKAGRDAFGAGDVVRAAASFGGALKDTESACIVLGAATAELGLGRVDRCLRLTLQVLRRSDAARWRPAALIVRGAAMVLSDQGEGGIALLREALRLDPDGADAKKTTKAALRLGRRRDAAKALMNKRAFDDAAAAYGELLDEDLGQAFLEKRQSMDAASFPDLAALAPVSPLAAVARAERANCHLRRGEPVAAVSDCATAIYIKDDLVDAHVTRATALGALGKHDDACGHLRDVVERWGGRDVRLQHAYEQADFERRKKLRPDYYAMLDCRKVSSEREIKGAYWKQSLAHHPDKHAAAAPDVRARHEAQFKALGEALEVLSDPMKRDLYDKGYDKEAIAKKLEAANRAANNAGGCCGGGGCGSGGCG</sequence>
<evidence type="ECO:0000256" key="7">
    <source>
        <dbReference type="SAM" id="Coils"/>
    </source>
</evidence>
<dbReference type="SUPFAM" id="SSF46565">
    <property type="entry name" value="Chaperone J-domain"/>
    <property type="match status" value="1"/>
</dbReference>
<dbReference type="PROSITE" id="PS50076">
    <property type="entry name" value="DNAJ_2"/>
    <property type="match status" value="1"/>
</dbReference>
<accession>A0ABR1FUU6</accession>
<dbReference type="InterPro" id="IPR018957">
    <property type="entry name" value="Znf_C3HC4_RING-type"/>
</dbReference>
<keyword evidence="2" id="KW-0677">Repeat</keyword>
<feature type="domain" description="RING-type" evidence="9">
    <location>
        <begin position="20"/>
        <end position="64"/>
    </location>
</feature>
<evidence type="ECO:0000256" key="1">
    <source>
        <dbReference type="ARBA" id="ARBA00022723"/>
    </source>
</evidence>
<evidence type="ECO:0000259" key="9">
    <source>
        <dbReference type="PROSITE" id="PS50089"/>
    </source>
</evidence>
<evidence type="ECO:0000256" key="4">
    <source>
        <dbReference type="ARBA" id="ARBA00022803"/>
    </source>
</evidence>
<dbReference type="InterPro" id="IPR011990">
    <property type="entry name" value="TPR-like_helical_dom_sf"/>
</dbReference>
<organism evidence="10 11">
    <name type="scientific">Aureococcus anophagefferens</name>
    <name type="common">Harmful bloom alga</name>
    <dbReference type="NCBI Taxonomy" id="44056"/>
    <lineage>
        <taxon>Eukaryota</taxon>
        <taxon>Sar</taxon>
        <taxon>Stramenopiles</taxon>
        <taxon>Ochrophyta</taxon>
        <taxon>Pelagophyceae</taxon>
        <taxon>Pelagomonadales</taxon>
        <taxon>Pelagomonadaceae</taxon>
        <taxon>Aureococcus</taxon>
    </lineage>
</organism>
<reference evidence="10 11" key="1">
    <citation type="submission" date="2024-03" db="EMBL/GenBank/DDBJ databases">
        <title>Aureococcus anophagefferens CCMP1851 and Kratosvirus quantuckense: Draft genome of a second virus-susceptible host strain in the model system.</title>
        <authorList>
            <person name="Chase E."/>
            <person name="Truchon A.R."/>
            <person name="Schepens W."/>
            <person name="Wilhelm S.W."/>
        </authorList>
    </citation>
    <scope>NUCLEOTIDE SEQUENCE [LARGE SCALE GENOMIC DNA]</scope>
    <source>
        <strain evidence="10 11">CCMP1851</strain>
    </source>
</reference>
<dbReference type="Gene3D" id="3.30.40.10">
    <property type="entry name" value="Zinc/RING finger domain, C3HC4 (zinc finger)"/>
    <property type="match status" value="1"/>
</dbReference>
<dbReference type="InterPro" id="IPR013083">
    <property type="entry name" value="Znf_RING/FYVE/PHD"/>
</dbReference>
<dbReference type="SMART" id="SM00184">
    <property type="entry name" value="RING"/>
    <property type="match status" value="1"/>
</dbReference>
<feature type="coiled-coil region" evidence="7">
    <location>
        <begin position="149"/>
        <end position="176"/>
    </location>
</feature>
<dbReference type="Pfam" id="PF00226">
    <property type="entry name" value="DnaJ"/>
    <property type="match status" value="1"/>
</dbReference>
<name>A0ABR1FUU6_AURAN</name>
<comment type="caution">
    <text evidence="10">The sequence shown here is derived from an EMBL/GenBank/DDBJ whole genome shotgun (WGS) entry which is preliminary data.</text>
</comment>
<evidence type="ECO:0000313" key="11">
    <source>
        <dbReference type="Proteomes" id="UP001363151"/>
    </source>
</evidence>
<dbReference type="CDD" id="cd06257">
    <property type="entry name" value="DnaJ"/>
    <property type="match status" value="1"/>
</dbReference>
<evidence type="ECO:0000259" key="8">
    <source>
        <dbReference type="PROSITE" id="PS50076"/>
    </source>
</evidence>
<keyword evidence="7" id="KW-0175">Coiled coil</keyword>
<keyword evidence="3 6" id="KW-0863">Zinc-finger</keyword>
<dbReference type="Gene3D" id="1.10.287.110">
    <property type="entry name" value="DnaJ domain"/>
    <property type="match status" value="1"/>
</dbReference>